<comment type="function">
    <text evidence="5">Modulates RecA activity.</text>
</comment>
<dbReference type="InterPro" id="IPR053924">
    <property type="entry name" value="RecX_HTH_2nd"/>
</dbReference>
<accession>A0A840EQI0</accession>
<dbReference type="Proteomes" id="UP000553034">
    <property type="component" value="Unassembled WGS sequence"/>
</dbReference>
<dbReference type="PANTHER" id="PTHR33602">
    <property type="entry name" value="REGULATORY PROTEIN RECX FAMILY PROTEIN"/>
    <property type="match status" value="1"/>
</dbReference>
<dbReference type="HAMAP" id="MF_01114">
    <property type="entry name" value="RecX"/>
    <property type="match status" value="1"/>
</dbReference>
<evidence type="ECO:0000313" key="8">
    <source>
        <dbReference type="EMBL" id="MBB4119301.1"/>
    </source>
</evidence>
<dbReference type="InterPro" id="IPR036388">
    <property type="entry name" value="WH-like_DNA-bd_sf"/>
</dbReference>
<dbReference type="AlphaFoldDB" id="A0A840EQI0"/>
<dbReference type="RefSeq" id="WP_183477659.1">
    <property type="nucleotide sequence ID" value="NZ_JACIFO010000006.1"/>
</dbReference>
<keyword evidence="4 5" id="KW-0963">Cytoplasm</keyword>
<keyword evidence="9" id="KW-1185">Reference proteome</keyword>
<evidence type="ECO:0000256" key="1">
    <source>
        <dbReference type="ARBA" id="ARBA00004496"/>
    </source>
</evidence>
<comment type="caution">
    <text evidence="8">The sequence shown here is derived from an EMBL/GenBank/DDBJ whole genome shotgun (WGS) entry which is preliminary data.</text>
</comment>
<evidence type="ECO:0000259" key="7">
    <source>
        <dbReference type="Pfam" id="PF21981"/>
    </source>
</evidence>
<comment type="subcellular location">
    <subcellularLocation>
        <location evidence="1 5">Cytoplasm</location>
    </subcellularLocation>
</comment>
<comment type="similarity">
    <text evidence="2 5">Belongs to the RecX family.</text>
</comment>
<evidence type="ECO:0000256" key="3">
    <source>
        <dbReference type="ARBA" id="ARBA00018111"/>
    </source>
</evidence>
<evidence type="ECO:0000256" key="2">
    <source>
        <dbReference type="ARBA" id="ARBA00009695"/>
    </source>
</evidence>
<evidence type="ECO:0000313" key="9">
    <source>
        <dbReference type="Proteomes" id="UP000553034"/>
    </source>
</evidence>
<dbReference type="InterPro" id="IPR053925">
    <property type="entry name" value="RecX_HTH_3rd"/>
</dbReference>
<dbReference type="PANTHER" id="PTHR33602:SF1">
    <property type="entry name" value="REGULATORY PROTEIN RECX FAMILY PROTEIN"/>
    <property type="match status" value="1"/>
</dbReference>
<dbReference type="EMBL" id="JACIFO010000006">
    <property type="protein sequence ID" value="MBB4119301.1"/>
    <property type="molecule type" value="Genomic_DNA"/>
</dbReference>
<sequence>MSTYKTYTVEEATAKLMRYCAYQERCHKEVTQKLTEMRMTPLAQEHIITKLISDNFLNETRFAKAFARGKFRIKKWGRLRILRELKLREVSSYNIKEALKEFTENEYLENFHQLADQKIQQVKHLPYLKQKQKLMDYLVYRGYEKPLIYEKLQELDYKK</sequence>
<feature type="domain" description="RecX third three-helical" evidence="7">
    <location>
        <begin position="106"/>
        <end position="150"/>
    </location>
</feature>
<dbReference type="Pfam" id="PF21981">
    <property type="entry name" value="RecX_HTH3"/>
    <property type="match status" value="1"/>
</dbReference>
<name>A0A840EQI0_9FLAO</name>
<evidence type="ECO:0000256" key="5">
    <source>
        <dbReference type="HAMAP-Rule" id="MF_01114"/>
    </source>
</evidence>
<evidence type="ECO:0000259" key="6">
    <source>
        <dbReference type="Pfam" id="PF02631"/>
    </source>
</evidence>
<organism evidence="8 9">
    <name type="scientific">Mesonia hippocampi</name>
    <dbReference type="NCBI Taxonomy" id="1628250"/>
    <lineage>
        <taxon>Bacteria</taxon>
        <taxon>Pseudomonadati</taxon>
        <taxon>Bacteroidota</taxon>
        <taxon>Flavobacteriia</taxon>
        <taxon>Flavobacteriales</taxon>
        <taxon>Flavobacteriaceae</taxon>
        <taxon>Mesonia</taxon>
    </lineage>
</organism>
<reference evidence="8 9" key="1">
    <citation type="submission" date="2020-08" db="EMBL/GenBank/DDBJ databases">
        <title>Genomic Encyclopedia of Type Strains, Phase IV (KMG-IV): sequencing the most valuable type-strain genomes for metagenomic binning, comparative biology and taxonomic classification.</title>
        <authorList>
            <person name="Goeker M."/>
        </authorList>
    </citation>
    <scope>NUCLEOTIDE SEQUENCE [LARGE SCALE GENOMIC DNA]</scope>
    <source>
        <strain evidence="8 9">DSM 29568</strain>
    </source>
</reference>
<feature type="domain" description="RecX second three-helical" evidence="6">
    <location>
        <begin position="58"/>
        <end position="99"/>
    </location>
</feature>
<dbReference type="InterPro" id="IPR003783">
    <property type="entry name" value="Regulatory_RecX"/>
</dbReference>
<gene>
    <name evidence="5" type="primary">recX</name>
    <name evidence="8" type="ORF">GGR32_001599</name>
</gene>
<protein>
    <recommendedName>
        <fullName evidence="3 5">Regulatory protein RecX</fullName>
    </recommendedName>
</protein>
<evidence type="ECO:0000256" key="4">
    <source>
        <dbReference type="ARBA" id="ARBA00022490"/>
    </source>
</evidence>
<dbReference type="GO" id="GO:0006282">
    <property type="term" value="P:regulation of DNA repair"/>
    <property type="evidence" value="ECO:0007669"/>
    <property type="project" value="UniProtKB-UniRule"/>
</dbReference>
<dbReference type="Gene3D" id="1.10.10.10">
    <property type="entry name" value="Winged helix-like DNA-binding domain superfamily/Winged helix DNA-binding domain"/>
    <property type="match status" value="3"/>
</dbReference>
<dbReference type="GO" id="GO:0005737">
    <property type="term" value="C:cytoplasm"/>
    <property type="evidence" value="ECO:0007669"/>
    <property type="project" value="UniProtKB-SubCell"/>
</dbReference>
<dbReference type="Pfam" id="PF02631">
    <property type="entry name" value="RecX_HTH2"/>
    <property type="match status" value="1"/>
</dbReference>
<proteinExistence type="inferred from homology"/>